<comment type="pathway">
    <text evidence="1">Secondary metabolite biosynthesis.</text>
</comment>
<evidence type="ECO:0000256" key="1">
    <source>
        <dbReference type="ARBA" id="ARBA00005179"/>
    </source>
</evidence>
<proteinExistence type="inferred from homology"/>
<evidence type="ECO:0000313" key="5">
    <source>
        <dbReference type="EMBL" id="KAF2660737.1"/>
    </source>
</evidence>
<keyword evidence="3" id="KW-0808">Transferase</keyword>
<keyword evidence="6" id="KW-1185">Reference proteome</keyword>
<dbReference type="PANTHER" id="PTHR31896">
    <property type="entry name" value="FAMILY REGULATORY PROTEIN, PUTATIVE (AFU_ORTHOLOGUE AFUA_3G14730)-RELATED"/>
    <property type="match status" value="1"/>
</dbReference>
<evidence type="ECO:0000313" key="6">
    <source>
        <dbReference type="Proteomes" id="UP000799324"/>
    </source>
</evidence>
<dbReference type="InterPro" id="IPR051283">
    <property type="entry name" value="Sec_Metabolite_Acyltrans"/>
</dbReference>
<evidence type="ECO:0008006" key="7">
    <source>
        <dbReference type="Google" id="ProtNLM"/>
    </source>
</evidence>
<dbReference type="Gene3D" id="3.30.559.10">
    <property type="entry name" value="Chloramphenicol acetyltransferase-like domain"/>
    <property type="match status" value="2"/>
</dbReference>
<protein>
    <recommendedName>
        <fullName evidence="7">LysR family regulatory protein</fullName>
    </recommendedName>
</protein>
<gene>
    <name evidence="5" type="ORF">K491DRAFT_588653</name>
</gene>
<evidence type="ECO:0000256" key="3">
    <source>
        <dbReference type="ARBA" id="ARBA00022679"/>
    </source>
</evidence>
<dbReference type="Proteomes" id="UP000799324">
    <property type="component" value="Unassembled WGS sequence"/>
</dbReference>
<dbReference type="OrthoDB" id="21502at2759"/>
<dbReference type="InterPro" id="IPR023213">
    <property type="entry name" value="CAT-like_dom_sf"/>
</dbReference>
<dbReference type="PANTHER" id="PTHR31896:SF69">
    <property type="entry name" value="FAMILY REGULATORY PROTEIN, PUTATIVE (AFU_ORTHOLOGUE AFUA_3G14730)-RELATED"/>
    <property type="match status" value="1"/>
</dbReference>
<dbReference type="EMBL" id="MU004298">
    <property type="protein sequence ID" value="KAF2660737.1"/>
    <property type="molecule type" value="Genomic_DNA"/>
</dbReference>
<evidence type="ECO:0000256" key="4">
    <source>
        <dbReference type="ARBA" id="ARBA00023315"/>
    </source>
</evidence>
<evidence type="ECO:0000256" key="2">
    <source>
        <dbReference type="ARBA" id="ARBA00009861"/>
    </source>
</evidence>
<name>A0A6A6TNF1_9PLEO</name>
<reference evidence="5" key="1">
    <citation type="journal article" date="2020" name="Stud. Mycol.">
        <title>101 Dothideomycetes genomes: a test case for predicting lifestyles and emergence of pathogens.</title>
        <authorList>
            <person name="Haridas S."/>
            <person name="Albert R."/>
            <person name="Binder M."/>
            <person name="Bloem J."/>
            <person name="Labutti K."/>
            <person name="Salamov A."/>
            <person name="Andreopoulos B."/>
            <person name="Baker S."/>
            <person name="Barry K."/>
            <person name="Bills G."/>
            <person name="Bluhm B."/>
            <person name="Cannon C."/>
            <person name="Castanera R."/>
            <person name="Culley D."/>
            <person name="Daum C."/>
            <person name="Ezra D."/>
            <person name="Gonzalez J."/>
            <person name="Henrissat B."/>
            <person name="Kuo A."/>
            <person name="Liang C."/>
            <person name="Lipzen A."/>
            <person name="Lutzoni F."/>
            <person name="Magnuson J."/>
            <person name="Mondo S."/>
            <person name="Nolan M."/>
            <person name="Ohm R."/>
            <person name="Pangilinan J."/>
            <person name="Park H.-J."/>
            <person name="Ramirez L."/>
            <person name="Alfaro M."/>
            <person name="Sun H."/>
            <person name="Tritt A."/>
            <person name="Yoshinaga Y."/>
            <person name="Zwiers L.-H."/>
            <person name="Turgeon B."/>
            <person name="Goodwin S."/>
            <person name="Spatafora J."/>
            <person name="Crous P."/>
            <person name="Grigoriev I."/>
        </authorList>
    </citation>
    <scope>NUCLEOTIDE SEQUENCE</scope>
    <source>
        <strain evidence="5">CBS 122681</strain>
    </source>
</reference>
<accession>A0A6A6TNF1</accession>
<dbReference type="GO" id="GO:0016746">
    <property type="term" value="F:acyltransferase activity"/>
    <property type="evidence" value="ECO:0007669"/>
    <property type="project" value="UniProtKB-KW"/>
</dbReference>
<comment type="similarity">
    <text evidence="2">Belongs to the plant acyltransferase family.</text>
</comment>
<keyword evidence="4" id="KW-0012">Acyltransferase</keyword>
<sequence length="510" mass="57737">MAFLMNWFRSKPVVPDRVATDTVIPLFPMDDTGPNRAIVVDFTMRFDDKLDVQQLVGALEKLLRKPGWKKLGARLRQNNLGKLEYHVPADYTTQRPALQFTHVTHGTSLSEHALASQLHRSNGSVEVTEILSKFRPLLFGPDHPTKAEDWFYVDRPQLQLHVVSFNDATLVTLTWLHTLLDAMGRRALLTAWTAILEGREDDVPEIYGYDTDPLATFGKDGEPEKQEKSVLEDKVLKGWGLFKFIVNYIWEIMVYSEELRMICVPPAFFKRVKENMLDDLRSESPDTIITDMSNPAAPKPFLSDGDILSAWYMRLITSCQPWVSRVSPKTTILYMNPFGLRQVLESTEPKLLPKGKAYIANCVMAIHSYFSVDEVLSLPLGFLAARLRKDISIQGTRAQCEALARLHKNALAKGKPNVFGTPDMSMVVLSNWSKAKMFETDFSAAVLEEGSVEHLKGKPTYIQCDGSQNGISIRNAGPILGRDWQGNYWIGVMARPETWKNMEKAIRDMQ</sequence>
<organism evidence="5 6">
    <name type="scientific">Lophiostoma macrostomum CBS 122681</name>
    <dbReference type="NCBI Taxonomy" id="1314788"/>
    <lineage>
        <taxon>Eukaryota</taxon>
        <taxon>Fungi</taxon>
        <taxon>Dikarya</taxon>
        <taxon>Ascomycota</taxon>
        <taxon>Pezizomycotina</taxon>
        <taxon>Dothideomycetes</taxon>
        <taxon>Pleosporomycetidae</taxon>
        <taxon>Pleosporales</taxon>
        <taxon>Lophiostomataceae</taxon>
        <taxon>Lophiostoma</taxon>
    </lineage>
</organism>
<dbReference type="AlphaFoldDB" id="A0A6A6TNF1"/>